<evidence type="ECO:0000256" key="2">
    <source>
        <dbReference type="PROSITE-ProRule" id="PRU01161"/>
    </source>
</evidence>
<evidence type="ECO:0000313" key="4">
    <source>
        <dbReference type="EMBL" id="ANB50791.1"/>
    </source>
</evidence>
<dbReference type="InterPro" id="IPR016035">
    <property type="entry name" value="Acyl_Trfase/lysoPLipase"/>
</dbReference>
<dbReference type="CDD" id="cd07207">
    <property type="entry name" value="Pat_ExoU_VipD_like"/>
    <property type="match status" value="1"/>
</dbReference>
<dbReference type="EMBL" id="KU877344">
    <property type="protein sequence ID" value="ANB50791.1"/>
    <property type="molecule type" value="Genomic_DNA"/>
</dbReference>
<dbReference type="KEGG" id="vg:80513153"/>
<dbReference type="GeneID" id="80513153"/>
<dbReference type="RefSeq" id="YP_010776542.1">
    <property type="nucleotide sequence ID" value="NC_075034.1"/>
</dbReference>
<sequence>MAKKIKNLSLCGGGFYGYAEIGALKELEKYKQFFDIENISGVSVGSIVAALYAVGYTIDEMIKIVFEMNFDDLIQDNYFTYYKLWEKFGMYDATKLEQEIERLIAEKTHIKSCTFSQIKINLTIISTNLNYQRAIYFNKINTPDMIISKAVRMSIGYPLVMTPVLFNGDLYGDGGEFINYPITMFKNLDETIGITFANNNENNDGTLKNRIQINTLYEYIISIGTTMSRSAYIAQITPEYLARSIVINITENINSMQFNLTEDQKKFLLDCGIKSVKEQINKIIGE</sequence>
<keyword evidence="2" id="KW-0442">Lipid degradation</keyword>
<dbReference type="GO" id="GO:0016787">
    <property type="term" value="F:hydrolase activity"/>
    <property type="evidence" value="ECO:0007669"/>
    <property type="project" value="UniProtKB-UniRule"/>
</dbReference>
<dbReference type="SUPFAM" id="SSF52151">
    <property type="entry name" value="FabD/lysophospholipase-like"/>
    <property type="match status" value="1"/>
</dbReference>
<dbReference type="Gene3D" id="3.40.1090.10">
    <property type="entry name" value="Cytosolic phospholipase A2 catalytic domain"/>
    <property type="match status" value="2"/>
</dbReference>
<dbReference type="InterPro" id="IPR052580">
    <property type="entry name" value="Lipid_Hydrolase"/>
</dbReference>
<dbReference type="Proteomes" id="UP000241365">
    <property type="component" value="Segment"/>
</dbReference>
<feature type="short sequence motif" description="GXSXG" evidence="2">
    <location>
        <begin position="41"/>
        <end position="45"/>
    </location>
</feature>
<feature type="short sequence motif" description="GXGXXG" evidence="2">
    <location>
        <begin position="12"/>
        <end position="17"/>
    </location>
</feature>
<feature type="domain" description="PNPLA" evidence="3">
    <location>
        <begin position="8"/>
        <end position="186"/>
    </location>
</feature>
<feature type="active site" description="Proton acceptor" evidence="2">
    <location>
        <position position="173"/>
    </location>
</feature>
<evidence type="ECO:0000313" key="5">
    <source>
        <dbReference type="Proteomes" id="UP000241365"/>
    </source>
</evidence>
<keyword evidence="5" id="KW-1185">Reference proteome</keyword>
<feature type="short sequence motif" description="DGA/G" evidence="2">
    <location>
        <begin position="173"/>
        <end position="175"/>
    </location>
</feature>
<evidence type="ECO:0000256" key="1">
    <source>
        <dbReference type="ARBA" id="ARBA00023098"/>
    </source>
</evidence>
<keyword evidence="2" id="KW-0378">Hydrolase</keyword>
<reference evidence="4 5" key="1">
    <citation type="journal article" date="2016" name="Genome Announc.">
        <title>Complete Genome Sequence of a New Megavirus Family Member Isolated from an Inland Water Lake for the First Time in India.</title>
        <authorList>
            <person name="Chatterjee A."/>
            <person name="Ali F."/>
            <person name="Bange D."/>
            <person name="Kondabagil K."/>
        </authorList>
    </citation>
    <scope>NUCLEOTIDE SEQUENCE [LARGE SCALE GENOMIC DNA]</scope>
    <source>
        <strain evidence="4">1</strain>
    </source>
</reference>
<dbReference type="PANTHER" id="PTHR46394:SF1">
    <property type="entry name" value="PNPLA DOMAIN-CONTAINING PROTEIN"/>
    <property type="match status" value="1"/>
</dbReference>
<feature type="active site" description="Nucleophile" evidence="2">
    <location>
        <position position="43"/>
    </location>
</feature>
<name>A0A167RKF4_9VIRU</name>
<organism evidence="4 5">
    <name type="scientific">Powai lake megavirus</name>
    <dbReference type="NCBI Taxonomy" id="1842663"/>
    <lineage>
        <taxon>Viruses</taxon>
        <taxon>Varidnaviria</taxon>
        <taxon>Bamfordvirae</taxon>
        <taxon>Nucleocytoviricota</taxon>
        <taxon>Megaviricetes</taxon>
        <taxon>Imitervirales</taxon>
        <taxon>Mimiviridae</taxon>
        <taxon>Megamimivirinae</taxon>
        <taxon>Megavirus</taxon>
        <taxon>Megavirus powaiense</taxon>
    </lineage>
</organism>
<keyword evidence="1 2" id="KW-0443">Lipid metabolism</keyword>
<dbReference type="PANTHER" id="PTHR46394">
    <property type="entry name" value="ANNEXIN"/>
    <property type="match status" value="1"/>
</dbReference>
<proteinExistence type="predicted"/>
<evidence type="ECO:0000259" key="3">
    <source>
        <dbReference type="PROSITE" id="PS51635"/>
    </source>
</evidence>
<accession>A0A167RKF4</accession>
<dbReference type="Pfam" id="PF01734">
    <property type="entry name" value="Patatin"/>
    <property type="match status" value="1"/>
</dbReference>
<dbReference type="GO" id="GO:0016042">
    <property type="term" value="P:lipid catabolic process"/>
    <property type="evidence" value="ECO:0007669"/>
    <property type="project" value="UniProtKB-UniRule"/>
</dbReference>
<protein>
    <recommendedName>
        <fullName evidence="3">PNPLA domain-containing protein</fullName>
    </recommendedName>
</protein>
<dbReference type="InterPro" id="IPR002641">
    <property type="entry name" value="PNPLA_dom"/>
</dbReference>
<dbReference type="PROSITE" id="PS51635">
    <property type="entry name" value="PNPLA"/>
    <property type="match status" value="1"/>
</dbReference>